<evidence type="ECO:0000313" key="1">
    <source>
        <dbReference type="EMBL" id="KAJ1998471.1"/>
    </source>
</evidence>
<dbReference type="EMBL" id="JANBQF010000958">
    <property type="protein sequence ID" value="KAJ1998471.1"/>
    <property type="molecule type" value="Genomic_DNA"/>
</dbReference>
<gene>
    <name evidence="1" type="ORF">H4R26_005446</name>
</gene>
<name>A0A9W8ECJ8_9FUNG</name>
<reference evidence="1" key="1">
    <citation type="submission" date="2022-07" db="EMBL/GenBank/DDBJ databases">
        <title>Phylogenomic reconstructions and comparative analyses of Kickxellomycotina fungi.</title>
        <authorList>
            <person name="Reynolds N.K."/>
            <person name="Stajich J.E."/>
            <person name="Barry K."/>
            <person name="Grigoriev I.V."/>
            <person name="Crous P."/>
            <person name="Smith M.E."/>
        </authorList>
    </citation>
    <scope>NUCLEOTIDE SEQUENCE</scope>
    <source>
        <strain evidence="1">IMI 214461</strain>
    </source>
</reference>
<comment type="caution">
    <text evidence="1">The sequence shown here is derived from an EMBL/GenBank/DDBJ whole genome shotgun (WGS) entry which is preliminary data.</text>
</comment>
<dbReference type="OrthoDB" id="5581240at2759"/>
<feature type="non-terminal residue" evidence="1">
    <location>
        <position position="1"/>
    </location>
</feature>
<keyword evidence="2" id="KW-1185">Reference proteome</keyword>
<dbReference type="Proteomes" id="UP001150907">
    <property type="component" value="Unassembled WGS sequence"/>
</dbReference>
<dbReference type="AlphaFoldDB" id="A0A9W8ECJ8"/>
<evidence type="ECO:0000313" key="2">
    <source>
        <dbReference type="Proteomes" id="UP001150907"/>
    </source>
</evidence>
<feature type="non-terminal residue" evidence="1">
    <location>
        <position position="60"/>
    </location>
</feature>
<organism evidence="1 2">
    <name type="scientific">Coemansia thaxteri</name>
    <dbReference type="NCBI Taxonomy" id="2663907"/>
    <lineage>
        <taxon>Eukaryota</taxon>
        <taxon>Fungi</taxon>
        <taxon>Fungi incertae sedis</taxon>
        <taxon>Zoopagomycota</taxon>
        <taxon>Kickxellomycotina</taxon>
        <taxon>Kickxellomycetes</taxon>
        <taxon>Kickxellales</taxon>
        <taxon>Kickxellaceae</taxon>
        <taxon>Coemansia</taxon>
    </lineage>
</organism>
<accession>A0A9W8ECJ8</accession>
<proteinExistence type="predicted"/>
<protein>
    <submittedName>
        <fullName evidence="1">Uncharacterized protein</fullName>
    </submittedName>
</protein>
<sequence>VCLDAMDDILQTIKLEVTLDCEQGASLDKVWSYAELAQRRIYERNGLDLDPVSVDDSMKR</sequence>